<dbReference type="EMBL" id="KV453842">
    <property type="protein sequence ID" value="ODV90310.1"/>
    <property type="molecule type" value="Genomic_DNA"/>
</dbReference>
<dbReference type="AlphaFoldDB" id="A0A1E4TEW8"/>
<gene>
    <name evidence="1" type="ORF">CANCADRAFT_31317</name>
</gene>
<organism evidence="1 2">
    <name type="scientific">Tortispora caseinolytica NRRL Y-17796</name>
    <dbReference type="NCBI Taxonomy" id="767744"/>
    <lineage>
        <taxon>Eukaryota</taxon>
        <taxon>Fungi</taxon>
        <taxon>Dikarya</taxon>
        <taxon>Ascomycota</taxon>
        <taxon>Saccharomycotina</taxon>
        <taxon>Trigonopsidomycetes</taxon>
        <taxon>Trigonopsidales</taxon>
        <taxon>Trigonopsidaceae</taxon>
        <taxon>Tortispora</taxon>
    </lineage>
</organism>
<evidence type="ECO:0000313" key="1">
    <source>
        <dbReference type="EMBL" id="ODV90310.1"/>
    </source>
</evidence>
<reference evidence="2" key="1">
    <citation type="submission" date="2016-02" db="EMBL/GenBank/DDBJ databases">
        <title>Comparative genomics of biotechnologically important yeasts.</title>
        <authorList>
            <consortium name="DOE Joint Genome Institute"/>
            <person name="Riley R."/>
            <person name="Haridas S."/>
            <person name="Wolfe K.H."/>
            <person name="Lopes M.R."/>
            <person name="Hittinger C.T."/>
            <person name="Goker M."/>
            <person name="Salamov A."/>
            <person name="Wisecaver J."/>
            <person name="Long T.M."/>
            <person name="Aerts A.L."/>
            <person name="Barry K."/>
            <person name="Choi C."/>
            <person name="Clum A."/>
            <person name="Coughlan A.Y."/>
            <person name="Deshpande S."/>
            <person name="Douglass A.P."/>
            <person name="Hanson S.J."/>
            <person name="Klenk H.-P."/>
            <person name="Labutti K."/>
            <person name="Lapidus A."/>
            <person name="Lindquist E."/>
            <person name="Lipzen A."/>
            <person name="Meier-Kolthoff J.P."/>
            <person name="Ohm R.A."/>
            <person name="Otillar R.P."/>
            <person name="Pangilinan J."/>
            <person name="Peng Y."/>
            <person name="Rokas A."/>
            <person name="Rosa C.A."/>
            <person name="Scheuner C."/>
            <person name="Sibirny A.A."/>
            <person name="Slot J.C."/>
            <person name="Stielow J.B."/>
            <person name="Sun H."/>
            <person name="Kurtzman C.P."/>
            <person name="Blackwell M."/>
            <person name="Jeffries T.W."/>
            <person name="Grigoriev I.V."/>
        </authorList>
    </citation>
    <scope>NUCLEOTIDE SEQUENCE [LARGE SCALE GENOMIC DNA]</scope>
    <source>
        <strain evidence="2">NRRL Y-17796</strain>
    </source>
</reference>
<name>A0A1E4TEW8_9ASCO</name>
<proteinExistence type="predicted"/>
<protein>
    <submittedName>
        <fullName evidence="1">Uncharacterized protein</fullName>
    </submittedName>
</protein>
<accession>A0A1E4TEW8</accession>
<evidence type="ECO:0000313" key="2">
    <source>
        <dbReference type="Proteomes" id="UP000095023"/>
    </source>
</evidence>
<sequence>MFFRVGRYDSVLTDPQAIVKAYSLLRCTKYKRAHYRAKNNLSNPNLKQVLLRGSDVIHKIIAHGKGSSTLKYIY</sequence>
<keyword evidence="2" id="KW-1185">Reference proteome</keyword>
<dbReference type="Proteomes" id="UP000095023">
    <property type="component" value="Unassembled WGS sequence"/>
</dbReference>